<evidence type="ECO:0000256" key="1">
    <source>
        <dbReference type="ARBA" id="ARBA00022490"/>
    </source>
</evidence>
<keyword evidence="4 5" id="KW-0479">Metal-binding</keyword>
<feature type="binding site" evidence="4">
    <location>
        <position position="106"/>
    </location>
    <ligand>
        <name>nicotinamide</name>
        <dbReference type="ChEBI" id="CHEBI:17154"/>
    </ligand>
</feature>
<organism evidence="7">
    <name type="scientific">Proteinivorax tanatarense</name>
    <dbReference type="NCBI Taxonomy" id="1260629"/>
    <lineage>
        <taxon>Bacteria</taxon>
        <taxon>Bacillati</taxon>
        <taxon>Bacillota</taxon>
        <taxon>Clostridia</taxon>
        <taxon>Eubacteriales</taxon>
        <taxon>Proteinivoracaceae</taxon>
        <taxon>Proteinivorax</taxon>
    </lineage>
</organism>
<comment type="cofactor">
    <cofactor evidence="4">
        <name>Zn(2+)</name>
        <dbReference type="ChEBI" id="CHEBI:29105"/>
    </cofactor>
    <text evidence="4">Binds 1 zinc ion per subunit.</text>
</comment>
<dbReference type="HAMAP" id="MF_01968">
    <property type="entry name" value="Sirtuin_ClassU"/>
    <property type="match status" value="1"/>
</dbReference>
<comment type="subcellular location">
    <subcellularLocation>
        <location evidence="4">Cytoplasm</location>
    </subcellularLocation>
</comment>
<dbReference type="InterPro" id="IPR029035">
    <property type="entry name" value="DHS-like_NAD/FAD-binding_dom"/>
</dbReference>
<feature type="binding site" evidence="4">
    <location>
        <position position="22"/>
    </location>
    <ligand>
        <name>NAD(+)</name>
        <dbReference type="ChEBI" id="CHEBI:57540"/>
    </ligand>
</feature>
<feature type="binding site" evidence="4">
    <location>
        <position position="33"/>
    </location>
    <ligand>
        <name>nicotinamide</name>
        <dbReference type="ChEBI" id="CHEBI:17154"/>
    </ligand>
</feature>
<comment type="function">
    <text evidence="4">NAD-dependent protein deacetylase which modulates the activities of several enzymes which are inactive in their acetylated form.</text>
</comment>
<dbReference type="GO" id="GO:0005737">
    <property type="term" value="C:cytoplasm"/>
    <property type="evidence" value="ECO:0007669"/>
    <property type="project" value="UniProtKB-SubCell"/>
</dbReference>
<dbReference type="RefSeq" id="WP_350344585.1">
    <property type="nucleotide sequence ID" value="NZ_CP158367.1"/>
</dbReference>
<feature type="binding site" evidence="4">
    <location>
        <position position="214"/>
    </location>
    <ligand>
        <name>NAD(+)</name>
        <dbReference type="ChEBI" id="CHEBI:57540"/>
    </ligand>
</feature>
<keyword evidence="2 4" id="KW-0808">Transferase</keyword>
<feature type="binding site" evidence="4 5">
    <location>
        <position position="129"/>
    </location>
    <ligand>
        <name>Zn(2+)</name>
        <dbReference type="ChEBI" id="CHEBI:29105"/>
    </ligand>
</feature>
<dbReference type="Gene3D" id="3.40.50.1220">
    <property type="entry name" value="TPP-binding domain"/>
    <property type="match status" value="1"/>
</dbReference>
<keyword evidence="4 5" id="KW-0862">Zinc</keyword>
<dbReference type="InterPro" id="IPR003000">
    <property type="entry name" value="Sirtuin"/>
</dbReference>
<comment type="catalytic activity">
    <reaction evidence="4">
        <text>N(6)-acetyl-L-lysyl-[protein] + NAD(+) + H2O = 2''-O-acetyl-ADP-D-ribose + nicotinamide + L-lysyl-[protein]</text>
        <dbReference type="Rhea" id="RHEA:43636"/>
        <dbReference type="Rhea" id="RHEA-COMP:9752"/>
        <dbReference type="Rhea" id="RHEA-COMP:10731"/>
        <dbReference type="ChEBI" id="CHEBI:15377"/>
        <dbReference type="ChEBI" id="CHEBI:17154"/>
        <dbReference type="ChEBI" id="CHEBI:29969"/>
        <dbReference type="ChEBI" id="CHEBI:57540"/>
        <dbReference type="ChEBI" id="CHEBI:61930"/>
        <dbReference type="ChEBI" id="CHEBI:83767"/>
        <dbReference type="EC" id="2.3.1.286"/>
    </reaction>
</comment>
<sequence>MKLQKLKKLIKESNNIVFFGGAGVSTESGIPDFRSAQGIHNSDSGFGYSPEEILSYSFFTKHPDIFYKFYKDKIIHRDAKPNPAHQTLAKLEQQGKLKAVITQNVDALHQKAGSKNVLELHGSIYRNHCLKCDKYHSLDYIIKARATPECQSCQGIIKPDVTLYEESLNMDIIEKAITYISKADMLIVGGTSLTVYPAAHLIEYYQGNKLVVINKHHTQYDWKAFLCINKGIGDVFKKVLDS</sequence>
<feature type="binding site" evidence="4">
    <location>
        <position position="103"/>
    </location>
    <ligand>
        <name>NAD(+)</name>
        <dbReference type="ChEBI" id="CHEBI:57540"/>
    </ligand>
</feature>
<evidence type="ECO:0000256" key="4">
    <source>
        <dbReference type="HAMAP-Rule" id="MF_01968"/>
    </source>
</evidence>
<feature type="binding site" evidence="4">
    <location>
        <position position="106"/>
    </location>
    <ligand>
        <name>NAD(+)</name>
        <dbReference type="ChEBI" id="CHEBI:57540"/>
    </ligand>
</feature>
<feature type="binding site" evidence="4 5">
    <location>
        <position position="153"/>
    </location>
    <ligand>
        <name>Zn(2+)</name>
        <dbReference type="ChEBI" id="CHEBI:29105"/>
    </ligand>
</feature>
<accession>A0AAU7VPG4</accession>
<feature type="binding site" evidence="4 5">
    <location>
        <position position="150"/>
    </location>
    <ligand>
        <name>Zn(2+)</name>
        <dbReference type="ChEBI" id="CHEBI:29105"/>
    </ligand>
</feature>
<dbReference type="GO" id="GO:0017136">
    <property type="term" value="F:histone deacetylase activity, NAD-dependent"/>
    <property type="evidence" value="ECO:0007669"/>
    <property type="project" value="TreeGrafter"/>
</dbReference>
<feature type="binding site" evidence="4">
    <location>
        <position position="232"/>
    </location>
    <ligand>
        <name>NAD(+)</name>
        <dbReference type="ChEBI" id="CHEBI:57540"/>
    </ligand>
</feature>
<dbReference type="InterPro" id="IPR026591">
    <property type="entry name" value="Sirtuin_cat_small_dom_sf"/>
</dbReference>
<evidence type="ECO:0000313" key="7">
    <source>
        <dbReference type="EMBL" id="XBX75849.1"/>
    </source>
</evidence>
<feature type="active site" description="Proton acceptor" evidence="4 5">
    <location>
        <position position="121"/>
    </location>
</feature>
<feature type="binding site" evidence="4">
    <location>
        <position position="105"/>
    </location>
    <ligand>
        <name>nicotinamide</name>
        <dbReference type="ChEBI" id="CHEBI:17154"/>
    </ligand>
</feature>
<protein>
    <recommendedName>
        <fullName evidence="4">NAD-dependent protein deacetylase</fullName>
        <ecNumber evidence="4">2.3.1.286</ecNumber>
    </recommendedName>
    <alternativeName>
        <fullName evidence="4">Regulatory protein SIR2 homolog</fullName>
    </alternativeName>
</protein>
<proteinExistence type="inferred from homology"/>
<dbReference type="PANTHER" id="PTHR11085">
    <property type="entry name" value="NAD-DEPENDENT PROTEIN DEACYLASE SIRTUIN-5, MITOCHONDRIAL-RELATED"/>
    <property type="match status" value="1"/>
</dbReference>
<feature type="binding site" evidence="4">
    <location>
        <position position="121"/>
    </location>
    <ligand>
        <name>NAD(+)</name>
        <dbReference type="ChEBI" id="CHEBI:57540"/>
    </ligand>
</feature>
<dbReference type="Pfam" id="PF02146">
    <property type="entry name" value="SIR2"/>
    <property type="match status" value="1"/>
</dbReference>
<feature type="binding site" evidence="4">
    <location>
        <position position="26"/>
    </location>
    <ligand>
        <name>NAD(+)</name>
        <dbReference type="ChEBI" id="CHEBI:57540"/>
    </ligand>
</feature>
<dbReference type="GO" id="GO:0070403">
    <property type="term" value="F:NAD+ binding"/>
    <property type="evidence" value="ECO:0007669"/>
    <property type="project" value="UniProtKB-UniRule"/>
</dbReference>
<feature type="binding site" evidence="4">
    <location>
        <position position="34"/>
    </location>
    <ligand>
        <name>NAD(+)</name>
        <dbReference type="ChEBI" id="CHEBI:57540"/>
    </ligand>
</feature>
<dbReference type="GO" id="GO:0008270">
    <property type="term" value="F:zinc ion binding"/>
    <property type="evidence" value="ECO:0007669"/>
    <property type="project" value="UniProtKB-UniRule"/>
</dbReference>
<keyword evidence="7" id="KW-0012">Acyltransferase</keyword>
<dbReference type="PROSITE" id="PS50305">
    <property type="entry name" value="SIRTUIN"/>
    <property type="match status" value="1"/>
</dbReference>
<keyword evidence="1 4" id="KW-0963">Cytoplasm</keyword>
<dbReference type="Gene3D" id="3.30.1600.10">
    <property type="entry name" value="SIR2/SIRT2 'Small Domain"/>
    <property type="match status" value="1"/>
</dbReference>
<comment type="similarity">
    <text evidence="4">Belongs to the sirtuin family. Class U subfamily.</text>
</comment>
<dbReference type="PANTHER" id="PTHR11085:SF4">
    <property type="entry name" value="NAD-DEPENDENT PROTEIN DEACYLASE"/>
    <property type="match status" value="1"/>
</dbReference>
<comment type="caution">
    <text evidence="4">Lacks conserved residue(s) required for the propagation of feature annotation.</text>
</comment>
<feature type="binding site" evidence="4">
    <location>
        <position position="33"/>
    </location>
    <ligand>
        <name>NAD(+)</name>
        <dbReference type="ChEBI" id="CHEBI:57540"/>
    </ligand>
</feature>
<gene>
    <name evidence="4" type="primary">cobB</name>
    <name evidence="7" type="ORF">PRVXT_001008</name>
</gene>
<name>A0AAU7VPG4_9FIRM</name>
<feature type="domain" description="Deacetylase sirtuin-type" evidence="6">
    <location>
        <begin position="1"/>
        <end position="242"/>
    </location>
</feature>
<reference evidence="7" key="2">
    <citation type="submission" date="2024-06" db="EMBL/GenBank/DDBJ databases">
        <authorList>
            <person name="Petrova K.O."/>
            <person name="Toshchakov S.V."/>
            <person name="Boltjanskaja Y.V."/>
            <person name="Kevbrin V."/>
        </authorList>
    </citation>
    <scope>NUCLEOTIDE SEQUENCE</scope>
    <source>
        <strain evidence="7">Z-910T</strain>
    </source>
</reference>
<evidence type="ECO:0000259" key="6">
    <source>
        <dbReference type="PROSITE" id="PS50305"/>
    </source>
</evidence>
<dbReference type="AlphaFoldDB" id="A0AAU7VPG4"/>
<dbReference type="EC" id="2.3.1.286" evidence="4"/>
<dbReference type="NCBIfam" id="NF001752">
    <property type="entry name" value="PRK00481.1-1"/>
    <property type="match status" value="1"/>
</dbReference>
<feature type="binding site" evidence="4 5">
    <location>
        <position position="132"/>
    </location>
    <ligand>
        <name>Zn(2+)</name>
        <dbReference type="ChEBI" id="CHEBI:29105"/>
    </ligand>
</feature>
<dbReference type="InterPro" id="IPR028628">
    <property type="entry name" value="Sirtuin_class_U"/>
</dbReference>
<keyword evidence="3 4" id="KW-0520">NAD</keyword>
<feature type="binding site" evidence="4">
    <location>
        <position position="192"/>
    </location>
    <ligand>
        <name>NAD(+)</name>
        <dbReference type="ChEBI" id="CHEBI:57540"/>
    </ligand>
</feature>
<evidence type="ECO:0000256" key="2">
    <source>
        <dbReference type="ARBA" id="ARBA00022679"/>
    </source>
</evidence>
<dbReference type="InterPro" id="IPR026590">
    <property type="entry name" value="Ssirtuin_cat_dom"/>
</dbReference>
<dbReference type="SUPFAM" id="SSF52467">
    <property type="entry name" value="DHS-like NAD/FAD-binding domain"/>
    <property type="match status" value="1"/>
</dbReference>
<feature type="binding site" evidence="4">
    <location>
        <position position="105"/>
    </location>
    <ligand>
        <name>NAD(+)</name>
        <dbReference type="ChEBI" id="CHEBI:57540"/>
    </ligand>
</feature>
<dbReference type="EMBL" id="CP158367">
    <property type="protein sequence ID" value="XBX75849.1"/>
    <property type="molecule type" value="Genomic_DNA"/>
</dbReference>
<dbReference type="InterPro" id="IPR050134">
    <property type="entry name" value="NAD-dep_sirtuin_deacylases"/>
</dbReference>
<reference evidence="7" key="1">
    <citation type="journal article" date="2013" name="Extremophiles">
        <title>Proteinivorax tanatarense gen. nov., sp. nov., an anaerobic, haloalkaliphilic, proteolytic bacterium isolated from a decaying algal bloom, and proposal of Proteinivoraceae fam. nov.</title>
        <authorList>
            <person name="Kevbrin V."/>
            <person name="Boltyanskaya Y."/>
            <person name="Zhilina T."/>
            <person name="Kolganova T."/>
            <person name="Lavrentjeva E."/>
            <person name="Kuznetsov B."/>
        </authorList>
    </citation>
    <scope>NUCLEOTIDE SEQUENCE</scope>
    <source>
        <strain evidence="7">Z-910T</strain>
    </source>
</reference>
<evidence type="ECO:0000256" key="5">
    <source>
        <dbReference type="PROSITE-ProRule" id="PRU00236"/>
    </source>
</evidence>
<evidence type="ECO:0000256" key="3">
    <source>
        <dbReference type="ARBA" id="ARBA00023027"/>
    </source>
</evidence>
<feature type="binding site" evidence="4">
    <location>
        <position position="191"/>
    </location>
    <ligand>
        <name>NAD(+)</name>
        <dbReference type="ChEBI" id="CHEBI:57540"/>
    </ligand>
</feature>